<comment type="caution">
    <text evidence="2">The sequence shown here is derived from an EMBL/GenBank/DDBJ whole genome shotgun (WGS) entry which is preliminary data.</text>
</comment>
<feature type="transmembrane region" description="Helical" evidence="1">
    <location>
        <begin position="7"/>
        <end position="33"/>
    </location>
</feature>
<feature type="transmembrane region" description="Helical" evidence="1">
    <location>
        <begin position="53"/>
        <end position="73"/>
    </location>
</feature>
<name>A0ABN2KWG2_9MICO</name>
<keyword evidence="1" id="KW-0472">Membrane</keyword>
<dbReference type="Proteomes" id="UP001500506">
    <property type="component" value="Unassembled WGS sequence"/>
</dbReference>
<organism evidence="2 3">
    <name type="scientific">Agromyces humatus</name>
    <dbReference type="NCBI Taxonomy" id="279573"/>
    <lineage>
        <taxon>Bacteria</taxon>
        <taxon>Bacillati</taxon>
        <taxon>Actinomycetota</taxon>
        <taxon>Actinomycetes</taxon>
        <taxon>Micrococcales</taxon>
        <taxon>Microbacteriaceae</taxon>
        <taxon>Agromyces</taxon>
    </lineage>
</organism>
<keyword evidence="3" id="KW-1185">Reference proteome</keyword>
<evidence type="ECO:0000313" key="2">
    <source>
        <dbReference type="EMBL" id="GAA1768054.1"/>
    </source>
</evidence>
<sequence>MSPVERMILLVGGALHAILVWQSVIGLIQVATLLGEAGARYVAGAEEMLAERLWLSALLVIAVPFGWFCMRLAKVTRPWRAELVAVAVTVPLTGVIGVAGAFARYFFRADLTATFIWTVGIVLGIALAGAITFDRIGKRDEKRTSTNAAAHAAEQR</sequence>
<evidence type="ECO:0000256" key="1">
    <source>
        <dbReference type="SAM" id="Phobius"/>
    </source>
</evidence>
<feature type="transmembrane region" description="Helical" evidence="1">
    <location>
        <begin position="85"/>
        <end position="107"/>
    </location>
</feature>
<accession>A0ABN2KWG2</accession>
<reference evidence="2 3" key="1">
    <citation type="journal article" date="2019" name="Int. J. Syst. Evol. Microbiol.">
        <title>The Global Catalogue of Microorganisms (GCM) 10K type strain sequencing project: providing services to taxonomists for standard genome sequencing and annotation.</title>
        <authorList>
            <consortium name="The Broad Institute Genomics Platform"/>
            <consortium name="The Broad Institute Genome Sequencing Center for Infectious Disease"/>
            <person name="Wu L."/>
            <person name="Ma J."/>
        </authorList>
    </citation>
    <scope>NUCLEOTIDE SEQUENCE [LARGE SCALE GENOMIC DNA]</scope>
    <source>
        <strain evidence="2 3">JCM 14319</strain>
    </source>
</reference>
<keyword evidence="1" id="KW-0812">Transmembrane</keyword>
<gene>
    <name evidence="2" type="ORF">GCM10009747_31050</name>
</gene>
<evidence type="ECO:0000313" key="3">
    <source>
        <dbReference type="Proteomes" id="UP001500506"/>
    </source>
</evidence>
<keyword evidence="1" id="KW-1133">Transmembrane helix</keyword>
<proteinExistence type="predicted"/>
<protein>
    <submittedName>
        <fullName evidence="2">Uncharacterized protein</fullName>
    </submittedName>
</protein>
<dbReference type="EMBL" id="BAAANH010000007">
    <property type="protein sequence ID" value="GAA1768054.1"/>
    <property type="molecule type" value="Genomic_DNA"/>
</dbReference>
<dbReference type="RefSeq" id="WP_232499323.1">
    <property type="nucleotide sequence ID" value="NZ_BAAANH010000007.1"/>
</dbReference>
<feature type="transmembrane region" description="Helical" evidence="1">
    <location>
        <begin position="113"/>
        <end position="133"/>
    </location>
</feature>